<name>A0A1W6LDA1_9BURK</name>
<feature type="transmembrane region" description="Helical" evidence="1">
    <location>
        <begin position="64"/>
        <end position="86"/>
    </location>
</feature>
<dbReference type="AlphaFoldDB" id="A0A1W6LDA1"/>
<dbReference type="Proteomes" id="UP000193427">
    <property type="component" value="Chromosome"/>
</dbReference>
<keyword evidence="1" id="KW-1133">Transmembrane helix</keyword>
<evidence type="ECO:0000313" key="2">
    <source>
        <dbReference type="EMBL" id="ARN22255.1"/>
    </source>
</evidence>
<evidence type="ECO:0000313" key="3">
    <source>
        <dbReference type="Proteomes" id="UP000193427"/>
    </source>
</evidence>
<organism evidence="2 3">
    <name type="scientific">Piscinibacter gummiphilus</name>
    <dbReference type="NCBI Taxonomy" id="946333"/>
    <lineage>
        <taxon>Bacteria</taxon>
        <taxon>Pseudomonadati</taxon>
        <taxon>Pseudomonadota</taxon>
        <taxon>Betaproteobacteria</taxon>
        <taxon>Burkholderiales</taxon>
        <taxon>Sphaerotilaceae</taxon>
        <taxon>Piscinibacter</taxon>
    </lineage>
</organism>
<keyword evidence="1" id="KW-0472">Membrane</keyword>
<accession>A0A1W6LDA1</accession>
<sequence>MFAILAIAALVALHAGAVAFVGALPDAWAPALAATVYLPLWPLSAVGVPVFGPAPSGGWPGPNAAGWVMLLVAWSVMWAIPVALVARWCRRPAPAR</sequence>
<evidence type="ECO:0000256" key="1">
    <source>
        <dbReference type="SAM" id="Phobius"/>
    </source>
</evidence>
<dbReference type="EMBL" id="CP015118">
    <property type="protein sequence ID" value="ARN22255.1"/>
    <property type="molecule type" value="Genomic_DNA"/>
</dbReference>
<proteinExistence type="predicted"/>
<reference evidence="2 3" key="1">
    <citation type="submission" date="2016-04" db="EMBL/GenBank/DDBJ databases">
        <title>Complete genome sequence of natural rubber-degrading, novel Gram-negative bacterium, Rhizobacter gummiphilus strain NS21.</title>
        <authorList>
            <person name="Tabata M."/>
            <person name="Kasai D."/>
            <person name="Fukuda M."/>
        </authorList>
    </citation>
    <scope>NUCLEOTIDE SEQUENCE [LARGE SCALE GENOMIC DNA]</scope>
    <source>
        <strain evidence="2 3">NS21</strain>
    </source>
</reference>
<dbReference type="KEGG" id="rgu:A4W93_21430"/>
<protein>
    <submittedName>
        <fullName evidence="2">Uncharacterized protein</fullName>
    </submittedName>
</protein>
<keyword evidence="1" id="KW-0812">Transmembrane</keyword>
<keyword evidence="3" id="KW-1185">Reference proteome</keyword>
<dbReference type="STRING" id="946333.A4W93_21430"/>
<gene>
    <name evidence="2" type="ORF">A4W93_21430</name>
</gene>